<dbReference type="NCBIfam" id="NF004406">
    <property type="entry name" value="PRK05758.3-2"/>
    <property type="match status" value="1"/>
</dbReference>
<keyword evidence="3 8" id="KW-0375">Hydrogen ion transport</keyword>
<evidence type="ECO:0000256" key="2">
    <source>
        <dbReference type="ARBA" id="ARBA00022448"/>
    </source>
</evidence>
<comment type="subcellular location">
    <subcellularLocation>
        <location evidence="8">Cell membrane</location>
        <topology evidence="8">Peripheral membrane protein</topology>
    </subcellularLocation>
    <subcellularLocation>
        <location evidence="1">Membrane</location>
    </subcellularLocation>
</comment>
<dbReference type="GO" id="GO:0005886">
    <property type="term" value="C:plasma membrane"/>
    <property type="evidence" value="ECO:0007669"/>
    <property type="project" value="UniProtKB-SubCell"/>
</dbReference>
<dbReference type="PROSITE" id="PS00389">
    <property type="entry name" value="ATPASE_DELTA"/>
    <property type="match status" value="1"/>
</dbReference>
<proteinExistence type="inferred from homology"/>
<keyword evidence="5 8" id="KW-0472">Membrane</keyword>
<evidence type="ECO:0000313" key="9">
    <source>
        <dbReference type="EMBL" id="RCL74608.1"/>
    </source>
</evidence>
<dbReference type="Proteomes" id="UP000253570">
    <property type="component" value="Unassembled WGS sequence"/>
</dbReference>
<evidence type="ECO:0000256" key="5">
    <source>
        <dbReference type="ARBA" id="ARBA00023136"/>
    </source>
</evidence>
<dbReference type="SUPFAM" id="SSF47928">
    <property type="entry name" value="N-terminal domain of the delta subunit of the F1F0-ATP synthase"/>
    <property type="match status" value="1"/>
</dbReference>
<dbReference type="PRINTS" id="PR00125">
    <property type="entry name" value="ATPASEDELTA"/>
</dbReference>
<comment type="function">
    <text evidence="8">F(1)F(0) ATP synthase produces ATP from ADP in the presence of a proton or sodium gradient. F-type ATPases consist of two structural domains, F(1) containing the extramembraneous catalytic core and F(0) containing the membrane proton channel, linked together by a central stalk and a peripheral stalk. During catalysis, ATP synthesis in the catalytic domain of F(1) is coupled via a rotary mechanism of the central stalk subunits to proton translocation.</text>
</comment>
<dbReference type="InterPro" id="IPR020781">
    <property type="entry name" value="ATPase_OSCP/d_CS"/>
</dbReference>
<dbReference type="HAMAP" id="MF_01416">
    <property type="entry name" value="ATP_synth_delta_bact"/>
    <property type="match status" value="1"/>
</dbReference>
<dbReference type="AlphaFoldDB" id="A0A368DRZ1"/>
<evidence type="ECO:0000256" key="7">
    <source>
        <dbReference type="ARBA" id="ARBA00023310"/>
    </source>
</evidence>
<keyword evidence="4 8" id="KW-0406">Ion transport</keyword>
<evidence type="ECO:0000256" key="3">
    <source>
        <dbReference type="ARBA" id="ARBA00022781"/>
    </source>
</evidence>
<name>A0A368DRZ1_9PROT</name>
<dbReference type="PANTHER" id="PTHR11910">
    <property type="entry name" value="ATP SYNTHASE DELTA CHAIN"/>
    <property type="match status" value="1"/>
</dbReference>
<evidence type="ECO:0000256" key="6">
    <source>
        <dbReference type="ARBA" id="ARBA00023196"/>
    </source>
</evidence>
<dbReference type="Pfam" id="PF00213">
    <property type="entry name" value="OSCP"/>
    <property type="match status" value="1"/>
</dbReference>
<dbReference type="GO" id="GO:0046933">
    <property type="term" value="F:proton-transporting ATP synthase activity, rotational mechanism"/>
    <property type="evidence" value="ECO:0007669"/>
    <property type="project" value="UniProtKB-UniRule"/>
</dbReference>
<sequence length="185" mass="20478">MTQEISIPEVSKRYAKAIFELASEDKELDKISKDLMSLDKAINENDRLSRLITSPTFSSNEQIQVMGSLLDKQEAAKIVKNFVNVLIDNGRINILQSIIQAFNVLIINNSGEIIADVISAQDLSQEQLSAVKSSLRKLTDKEIKLNTKLDPEIMGGMIVKIGSQMIDTSVSTKLNNLKILMKGAN</sequence>
<dbReference type="Gene3D" id="1.10.520.20">
    <property type="entry name" value="N-terminal domain of the delta subunit of the F1F0-ATP synthase"/>
    <property type="match status" value="1"/>
</dbReference>
<reference evidence="9 10" key="1">
    <citation type="journal article" date="2018" name="Microbiome">
        <title>Fine metagenomic profile of the Mediterranean stratified and mixed water columns revealed by assembly and recruitment.</title>
        <authorList>
            <person name="Haro-Moreno J.M."/>
            <person name="Lopez-Perez M."/>
            <person name="De La Torre J.R."/>
            <person name="Picazo A."/>
            <person name="Camacho A."/>
            <person name="Rodriguez-Valera F."/>
        </authorList>
    </citation>
    <scope>NUCLEOTIDE SEQUENCE [LARGE SCALE GENOMIC DNA]</scope>
    <source>
        <strain evidence="9">MED-G57</strain>
    </source>
</reference>
<evidence type="ECO:0000256" key="4">
    <source>
        <dbReference type="ARBA" id="ARBA00023065"/>
    </source>
</evidence>
<comment type="function">
    <text evidence="8">This protein is part of the stalk that links CF(0) to CF(1). It either transmits conformational changes from CF(0) to CF(1) or is implicated in proton conduction.</text>
</comment>
<evidence type="ECO:0000256" key="8">
    <source>
        <dbReference type="HAMAP-Rule" id="MF_01416"/>
    </source>
</evidence>
<comment type="caution">
    <text evidence="9">The sequence shown here is derived from an EMBL/GenBank/DDBJ whole genome shotgun (WGS) entry which is preliminary data.</text>
</comment>
<keyword evidence="8" id="KW-1003">Cell membrane</keyword>
<keyword evidence="2 8" id="KW-0813">Transport</keyword>
<accession>A0A368DRZ1</accession>
<dbReference type="GO" id="GO:0045259">
    <property type="term" value="C:proton-transporting ATP synthase complex"/>
    <property type="evidence" value="ECO:0007669"/>
    <property type="project" value="UniProtKB-KW"/>
</dbReference>
<dbReference type="NCBIfam" id="NF004402">
    <property type="entry name" value="PRK05758.2-2"/>
    <property type="match status" value="1"/>
</dbReference>
<comment type="similarity">
    <text evidence="8">Belongs to the ATPase delta chain family.</text>
</comment>
<protein>
    <recommendedName>
        <fullName evidence="8">ATP synthase subunit delta</fullName>
    </recommendedName>
    <alternativeName>
        <fullName evidence="8">ATP synthase F(1) sector subunit delta</fullName>
    </alternativeName>
    <alternativeName>
        <fullName evidence="8">F-type ATPase subunit delta</fullName>
        <shortName evidence="8">F-ATPase subunit delta</shortName>
    </alternativeName>
</protein>
<keyword evidence="7 8" id="KW-0066">ATP synthesis</keyword>
<keyword evidence="6 8" id="KW-0139">CF(1)</keyword>
<dbReference type="InterPro" id="IPR000711">
    <property type="entry name" value="ATPase_OSCP/dsu"/>
</dbReference>
<dbReference type="NCBIfam" id="TIGR01145">
    <property type="entry name" value="ATP_synt_delta"/>
    <property type="match status" value="1"/>
</dbReference>
<evidence type="ECO:0000313" key="10">
    <source>
        <dbReference type="Proteomes" id="UP000253570"/>
    </source>
</evidence>
<organism evidence="9 10">
    <name type="scientific">PS1 clade bacterium</name>
    <dbReference type="NCBI Taxonomy" id="2175152"/>
    <lineage>
        <taxon>Bacteria</taxon>
        <taxon>Pseudomonadati</taxon>
        <taxon>Pseudomonadota</taxon>
        <taxon>Alphaproteobacteria</taxon>
        <taxon>PS1 clade</taxon>
    </lineage>
</organism>
<evidence type="ECO:0000256" key="1">
    <source>
        <dbReference type="ARBA" id="ARBA00004370"/>
    </source>
</evidence>
<gene>
    <name evidence="8" type="primary">atpH</name>
    <name evidence="9" type="ORF">DBW71_00235</name>
</gene>
<dbReference type="InterPro" id="IPR026015">
    <property type="entry name" value="ATP_synth_OSCP/delta_N_sf"/>
</dbReference>
<dbReference type="EMBL" id="QOQD01000001">
    <property type="protein sequence ID" value="RCL74608.1"/>
    <property type="molecule type" value="Genomic_DNA"/>
</dbReference>